<evidence type="ECO:0000313" key="3">
    <source>
        <dbReference type="Proteomes" id="UP000279236"/>
    </source>
</evidence>
<evidence type="ECO:0000256" key="1">
    <source>
        <dbReference type="SAM" id="MobiDB-lite"/>
    </source>
</evidence>
<dbReference type="AlphaFoldDB" id="A0A427XS32"/>
<organism evidence="2 3">
    <name type="scientific">Apiotrichum porosum</name>
    <dbReference type="NCBI Taxonomy" id="105984"/>
    <lineage>
        <taxon>Eukaryota</taxon>
        <taxon>Fungi</taxon>
        <taxon>Dikarya</taxon>
        <taxon>Basidiomycota</taxon>
        <taxon>Agaricomycotina</taxon>
        <taxon>Tremellomycetes</taxon>
        <taxon>Trichosporonales</taxon>
        <taxon>Trichosporonaceae</taxon>
        <taxon>Apiotrichum</taxon>
    </lineage>
</organism>
<gene>
    <name evidence="2" type="ORF">EHS24_007801</name>
</gene>
<dbReference type="EMBL" id="RSCE01000006">
    <property type="protein sequence ID" value="RSH81623.1"/>
    <property type="molecule type" value="Genomic_DNA"/>
</dbReference>
<dbReference type="Proteomes" id="UP000279236">
    <property type="component" value="Unassembled WGS sequence"/>
</dbReference>
<dbReference type="RefSeq" id="XP_028476078.1">
    <property type="nucleotide sequence ID" value="XM_028623145.1"/>
</dbReference>
<reference evidence="2 3" key="1">
    <citation type="submission" date="2018-11" db="EMBL/GenBank/DDBJ databases">
        <title>Genome sequence of Apiotrichum porosum DSM 27194.</title>
        <authorList>
            <person name="Aliyu H."/>
            <person name="Gorte O."/>
            <person name="Ochsenreither K."/>
        </authorList>
    </citation>
    <scope>NUCLEOTIDE SEQUENCE [LARGE SCALE GENOMIC DNA]</scope>
    <source>
        <strain evidence="2 3">DSM 27194</strain>
    </source>
</reference>
<name>A0A427XS32_9TREE</name>
<evidence type="ECO:0000313" key="2">
    <source>
        <dbReference type="EMBL" id="RSH81623.1"/>
    </source>
</evidence>
<sequence>MSTASSTMHFSYREADPRPDLAPCRGVPSSDDYDTDSSSGKNAGERCVPAEWMTSICIYCGSNIRYW</sequence>
<accession>A0A427XS32</accession>
<proteinExistence type="predicted"/>
<protein>
    <submittedName>
        <fullName evidence="2">Uncharacterized protein</fullName>
    </submittedName>
</protein>
<feature type="region of interest" description="Disordered" evidence="1">
    <location>
        <begin position="1"/>
        <end position="45"/>
    </location>
</feature>
<comment type="caution">
    <text evidence="2">The sequence shown here is derived from an EMBL/GenBank/DDBJ whole genome shotgun (WGS) entry which is preliminary data.</text>
</comment>
<dbReference type="GeneID" id="39592344"/>
<keyword evidence="3" id="KW-1185">Reference proteome</keyword>